<dbReference type="Pfam" id="PF05276">
    <property type="entry name" value="SH3BP5"/>
    <property type="match status" value="1"/>
</dbReference>
<dbReference type="Proteomes" id="UP001152795">
    <property type="component" value="Unassembled WGS sequence"/>
</dbReference>
<dbReference type="GO" id="GO:0035556">
    <property type="term" value="P:intracellular signal transduction"/>
    <property type="evidence" value="ECO:0007669"/>
    <property type="project" value="InterPro"/>
</dbReference>
<gene>
    <name evidence="3" type="ORF">PACLA_8A080842</name>
</gene>
<dbReference type="InterPro" id="IPR007940">
    <property type="entry name" value="SH3BP5"/>
</dbReference>
<dbReference type="OrthoDB" id="446789at2759"/>
<evidence type="ECO:0000313" key="4">
    <source>
        <dbReference type="Proteomes" id="UP001152795"/>
    </source>
</evidence>
<protein>
    <submittedName>
        <fullName evidence="3">SH3 domain-binding 5-like</fullName>
    </submittedName>
</protein>
<evidence type="ECO:0000256" key="2">
    <source>
        <dbReference type="ARBA" id="ARBA00023054"/>
    </source>
</evidence>
<accession>A0A7D9JH59</accession>
<dbReference type="AlphaFoldDB" id="A0A7D9JH59"/>
<comment type="similarity">
    <text evidence="1">Belongs to the SH3BP5 family.</text>
</comment>
<sequence>MEEETWDDEVDPRIKGELERLNNASHQINLLEKDHEDAQEMFRLTLAESASHLKSLYDKLGKKVDQARPYYETLNQTEHVHNESEQAAARYERACDNYNAAKDMVKKAEEKLKQDERFLDSACQEMLNHATIKVMDANQEKNAAERIHLEVSQAFNEMQEKKTRLQKSLKSVIHKT</sequence>
<dbReference type="EMBL" id="CACRXK020016345">
    <property type="protein sequence ID" value="CAB4029697.1"/>
    <property type="molecule type" value="Genomic_DNA"/>
</dbReference>
<keyword evidence="2" id="KW-0175">Coiled coil</keyword>
<name>A0A7D9JH59_PARCT</name>
<dbReference type="GO" id="GO:0004860">
    <property type="term" value="F:protein kinase inhibitor activity"/>
    <property type="evidence" value="ECO:0007669"/>
    <property type="project" value="TreeGrafter"/>
</dbReference>
<evidence type="ECO:0000313" key="3">
    <source>
        <dbReference type="EMBL" id="CAB4029697.1"/>
    </source>
</evidence>
<feature type="non-terminal residue" evidence="3">
    <location>
        <position position="176"/>
    </location>
</feature>
<organism evidence="3 4">
    <name type="scientific">Paramuricea clavata</name>
    <name type="common">Red gorgonian</name>
    <name type="synonym">Violescent sea-whip</name>
    <dbReference type="NCBI Taxonomy" id="317549"/>
    <lineage>
        <taxon>Eukaryota</taxon>
        <taxon>Metazoa</taxon>
        <taxon>Cnidaria</taxon>
        <taxon>Anthozoa</taxon>
        <taxon>Octocorallia</taxon>
        <taxon>Malacalcyonacea</taxon>
        <taxon>Plexauridae</taxon>
        <taxon>Paramuricea</taxon>
    </lineage>
</organism>
<proteinExistence type="inferred from homology"/>
<dbReference type="PANTHER" id="PTHR19423">
    <property type="entry name" value="SH3 DOMAIN-BINDING PROTEIN 5"/>
    <property type="match status" value="1"/>
</dbReference>
<dbReference type="GO" id="GO:0005737">
    <property type="term" value="C:cytoplasm"/>
    <property type="evidence" value="ECO:0007669"/>
    <property type="project" value="TreeGrafter"/>
</dbReference>
<dbReference type="PANTHER" id="PTHR19423:SF1">
    <property type="entry name" value="SH3 DOMAIN-BINDING PROTEIN 5"/>
    <property type="match status" value="1"/>
</dbReference>
<comment type="caution">
    <text evidence="3">The sequence shown here is derived from an EMBL/GenBank/DDBJ whole genome shotgun (WGS) entry which is preliminary data.</text>
</comment>
<keyword evidence="4" id="KW-1185">Reference proteome</keyword>
<reference evidence="3" key="1">
    <citation type="submission" date="2020-04" db="EMBL/GenBank/DDBJ databases">
        <authorList>
            <person name="Alioto T."/>
            <person name="Alioto T."/>
            <person name="Gomez Garrido J."/>
        </authorList>
    </citation>
    <scope>NUCLEOTIDE SEQUENCE</scope>
    <source>
        <strain evidence="3">A484AB</strain>
    </source>
</reference>
<evidence type="ECO:0000256" key="1">
    <source>
        <dbReference type="ARBA" id="ARBA00007796"/>
    </source>
</evidence>